<evidence type="ECO:0000313" key="1">
    <source>
        <dbReference type="EMBL" id="KAK9138287.1"/>
    </source>
</evidence>
<sequence length="113" mass="13127">MAYEHGGLITSTLVHKMNSFDRRSFHETQELGTSHQVKLMHCTMASSTNLILNNSEHNKVETKPTYLEKFGVNKANDSWNMEQTDDFHSEEFQDYLKGSLAKFVEQSELRREN</sequence>
<gene>
    <name evidence="1" type="ORF">Sjap_008881</name>
</gene>
<proteinExistence type="predicted"/>
<dbReference type="AlphaFoldDB" id="A0AAP0JST9"/>
<keyword evidence="2" id="KW-1185">Reference proteome</keyword>
<dbReference type="Proteomes" id="UP001417504">
    <property type="component" value="Unassembled WGS sequence"/>
</dbReference>
<name>A0AAP0JST9_9MAGN</name>
<protein>
    <submittedName>
        <fullName evidence="1">Uncharacterized protein</fullName>
    </submittedName>
</protein>
<comment type="caution">
    <text evidence="1">The sequence shown here is derived from an EMBL/GenBank/DDBJ whole genome shotgun (WGS) entry which is preliminary data.</text>
</comment>
<evidence type="ECO:0000313" key="2">
    <source>
        <dbReference type="Proteomes" id="UP001417504"/>
    </source>
</evidence>
<accession>A0AAP0JST9</accession>
<organism evidence="1 2">
    <name type="scientific">Stephania japonica</name>
    <dbReference type="NCBI Taxonomy" id="461633"/>
    <lineage>
        <taxon>Eukaryota</taxon>
        <taxon>Viridiplantae</taxon>
        <taxon>Streptophyta</taxon>
        <taxon>Embryophyta</taxon>
        <taxon>Tracheophyta</taxon>
        <taxon>Spermatophyta</taxon>
        <taxon>Magnoliopsida</taxon>
        <taxon>Ranunculales</taxon>
        <taxon>Menispermaceae</taxon>
        <taxon>Menispermoideae</taxon>
        <taxon>Cissampelideae</taxon>
        <taxon>Stephania</taxon>
    </lineage>
</organism>
<reference evidence="1 2" key="1">
    <citation type="submission" date="2024-01" db="EMBL/GenBank/DDBJ databases">
        <title>Genome assemblies of Stephania.</title>
        <authorList>
            <person name="Yang L."/>
        </authorList>
    </citation>
    <scope>NUCLEOTIDE SEQUENCE [LARGE SCALE GENOMIC DNA]</scope>
    <source>
        <strain evidence="1">QJT</strain>
        <tissue evidence="1">Leaf</tissue>
    </source>
</reference>
<dbReference type="EMBL" id="JBBNAE010000003">
    <property type="protein sequence ID" value="KAK9138287.1"/>
    <property type="molecule type" value="Genomic_DNA"/>
</dbReference>